<sequence length="100" mass="11979">MSHLRNRGGRLYEQERELEHKVTSTYVTGIRRLEDENEDMRVDLKKLEDRREQDAIEFDKVIKDLTRKFDDEMKSLQKEMEDLKKEVVTMKGHLVGKKKG</sequence>
<name>A0ACB8Y199_ARCLA</name>
<organism evidence="1 2">
    <name type="scientific">Arctium lappa</name>
    <name type="common">Greater burdock</name>
    <name type="synonym">Lappa major</name>
    <dbReference type="NCBI Taxonomy" id="4217"/>
    <lineage>
        <taxon>Eukaryota</taxon>
        <taxon>Viridiplantae</taxon>
        <taxon>Streptophyta</taxon>
        <taxon>Embryophyta</taxon>
        <taxon>Tracheophyta</taxon>
        <taxon>Spermatophyta</taxon>
        <taxon>Magnoliopsida</taxon>
        <taxon>eudicotyledons</taxon>
        <taxon>Gunneridae</taxon>
        <taxon>Pentapetalae</taxon>
        <taxon>asterids</taxon>
        <taxon>campanulids</taxon>
        <taxon>Asterales</taxon>
        <taxon>Asteraceae</taxon>
        <taxon>Carduoideae</taxon>
        <taxon>Cardueae</taxon>
        <taxon>Arctiinae</taxon>
        <taxon>Arctium</taxon>
    </lineage>
</organism>
<keyword evidence="2" id="KW-1185">Reference proteome</keyword>
<proteinExistence type="predicted"/>
<comment type="caution">
    <text evidence="1">The sequence shown here is derived from an EMBL/GenBank/DDBJ whole genome shotgun (WGS) entry which is preliminary data.</text>
</comment>
<protein>
    <submittedName>
        <fullName evidence="1">Uncharacterized protein</fullName>
    </submittedName>
</protein>
<reference evidence="2" key="1">
    <citation type="journal article" date="2022" name="Mol. Ecol. Resour.">
        <title>The genomes of chicory, endive, great burdock and yacon provide insights into Asteraceae palaeo-polyploidization history and plant inulin production.</title>
        <authorList>
            <person name="Fan W."/>
            <person name="Wang S."/>
            <person name="Wang H."/>
            <person name="Wang A."/>
            <person name="Jiang F."/>
            <person name="Liu H."/>
            <person name="Zhao H."/>
            <person name="Xu D."/>
            <person name="Zhang Y."/>
        </authorList>
    </citation>
    <scope>NUCLEOTIDE SEQUENCE [LARGE SCALE GENOMIC DNA]</scope>
    <source>
        <strain evidence="2">cv. Niubang</strain>
    </source>
</reference>
<reference evidence="1 2" key="2">
    <citation type="journal article" date="2022" name="Mol. Ecol. Resour.">
        <title>The genomes of chicory, endive, great burdock and yacon provide insights into Asteraceae paleo-polyploidization history and plant inulin production.</title>
        <authorList>
            <person name="Fan W."/>
            <person name="Wang S."/>
            <person name="Wang H."/>
            <person name="Wang A."/>
            <person name="Jiang F."/>
            <person name="Liu H."/>
            <person name="Zhao H."/>
            <person name="Xu D."/>
            <person name="Zhang Y."/>
        </authorList>
    </citation>
    <scope>NUCLEOTIDE SEQUENCE [LARGE SCALE GENOMIC DNA]</scope>
    <source>
        <strain evidence="2">cv. Niubang</strain>
    </source>
</reference>
<evidence type="ECO:0000313" key="2">
    <source>
        <dbReference type="Proteomes" id="UP001055879"/>
    </source>
</evidence>
<dbReference type="EMBL" id="CM042060">
    <property type="protein sequence ID" value="KAI3677808.1"/>
    <property type="molecule type" value="Genomic_DNA"/>
</dbReference>
<accession>A0ACB8Y199</accession>
<evidence type="ECO:0000313" key="1">
    <source>
        <dbReference type="EMBL" id="KAI3677808.1"/>
    </source>
</evidence>
<gene>
    <name evidence="1" type="ORF">L6452_37078</name>
</gene>
<dbReference type="Proteomes" id="UP001055879">
    <property type="component" value="Linkage Group LG14"/>
</dbReference>